<dbReference type="Pfam" id="PF01496">
    <property type="entry name" value="V_ATPase_I"/>
    <property type="match status" value="1"/>
</dbReference>
<evidence type="ECO:0000256" key="9">
    <source>
        <dbReference type="SAM" id="Phobius"/>
    </source>
</evidence>
<dbReference type="EMBL" id="CP048877">
    <property type="protein sequence ID" value="QIJ70842.1"/>
    <property type="molecule type" value="Genomic_DNA"/>
</dbReference>
<sequence>MFRPERLTRIVIKVPEEFISSVTAILARIKLLHLVRLEETPLGKLGYRGELDPDLFKEYEAIIHRLNILIKGLEIPMVPPPLREEVIPEREIFHLRECLQNIEKKASRIINKKIALRQRISDSQRLIEKLRLLPGDLEPEALEGLHYTGFALGLIPLAALAKLEEALSQIHHATFKLSTLQERAVVLVFGLKRDWPTFEAAFKGVFLEKIELLSSLKGKVTEILTKEEKKIQDLEVEREHLEKEIQDLRKRYGPELLSLREKALWGRTILSARRFFGKIEKIYVITGWIPKRLVEKVKKEILAITRNQAQIELLDPQEIREVRQGIIKIPVLFNNPYLIRPFERLVGLYGTPSYEEIEPTPFLAITFLLMFGMMFGDLGQGGILALLGYYIFRQVPRYLDYGIILMECGLSSMVFGLLYGSLFGLENIIPALWMQPLKDITSFLKASIFWGLIILSLGVVLNLINILRQKRYEALLSTGGLAGALFYWLAMGLLVRYFLSGQVSARELEFFAWTAAALVILMILHRPIYLLFRRKSPKRIFERGIFSYLVEATIEVFDGLLRYFTATVSFVRVAAFALTHAALFVAVFSLADLLARQGGQGLGYWLVVAVGNLFIILLEGLVVSIQVLRLEYYEFFSRFFHGGGEPFRPFTQDIKEIKAS</sequence>
<dbReference type="Gene3D" id="1.20.1460.20">
    <property type="match status" value="1"/>
</dbReference>
<dbReference type="InterPro" id="IPR002490">
    <property type="entry name" value="V-ATPase_116kDa_su"/>
</dbReference>
<keyword evidence="8" id="KW-0175">Coiled coil</keyword>
<evidence type="ECO:0000256" key="2">
    <source>
        <dbReference type="ARBA" id="ARBA00009904"/>
    </source>
</evidence>
<comment type="subcellular location">
    <subcellularLocation>
        <location evidence="1">Membrane</location>
        <topology evidence="1">Multi-pass membrane protein</topology>
    </subcellularLocation>
</comment>
<dbReference type="GO" id="GO:0016471">
    <property type="term" value="C:vacuolar proton-transporting V-type ATPase complex"/>
    <property type="evidence" value="ECO:0007669"/>
    <property type="project" value="TreeGrafter"/>
</dbReference>
<feature type="transmembrane region" description="Helical" evidence="9">
    <location>
        <begin position="443"/>
        <end position="467"/>
    </location>
</feature>
<keyword evidence="5 9" id="KW-1133">Transmembrane helix</keyword>
<dbReference type="GO" id="GO:0046961">
    <property type="term" value="F:proton-transporting ATPase activity, rotational mechanism"/>
    <property type="evidence" value="ECO:0007669"/>
    <property type="project" value="InterPro"/>
</dbReference>
<evidence type="ECO:0000256" key="5">
    <source>
        <dbReference type="ARBA" id="ARBA00022989"/>
    </source>
</evidence>
<feature type="transmembrane region" description="Helical" evidence="9">
    <location>
        <begin position="362"/>
        <end position="392"/>
    </location>
</feature>
<name>A0A6G7PT67_9BACT</name>
<dbReference type="RefSeq" id="WP_166031065.1">
    <property type="nucleotide sequence ID" value="NZ_CP048877.1"/>
</dbReference>
<keyword evidence="4 9" id="KW-0812">Transmembrane</keyword>
<reference evidence="10 11" key="1">
    <citation type="submission" date="2020-02" db="EMBL/GenBank/DDBJ databases">
        <title>Genome analysis of Thermosulfuriphilus ammonigenes ST65T, an anaerobic thermophilic chemolithoautotrophic bacterium isolated from a deep-sea hydrothermal vent.</title>
        <authorList>
            <person name="Slobodkina G."/>
            <person name="Allioux M."/>
            <person name="Merkel A."/>
            <person name="Alain K."/>
            <person name="Jebbar M."/>
            <person name="Slobodkin A."/>
        </authorList>
    </citation>
    <scope>NUCLEOTIDE SEQUENCE [LARGE SCALE GENOMIC DNA]</scope>
    <source>
        <strain evidence="10 11">ST65</strain>
    </source>
</reference>
<evidence type="ECO:0000256" key="8">
    <source>
        <dbReference type="SAM" id="Coils"/>
    </source>
</evidence>
<feature type="transmembrane region" description="Helical" evidence="9">
    <location>
        <begin position="510"/>
        <end position="532"/>
    </location>
</feature>
<feature type="transmembrane region" description="Helical" evidence="9">
    <location>
        <begin position="603"/>
        <end position="628"/>
    </location>
</feature>
<evidence type="ECO:0000256" key="6">
    <source>
        <dbReference type="ARBA" id="ARBA00023065"/>
    </source>
</evidence>
<feature type="transmembrane region" description="Helical" evidence="9">
    <location>
        <begin position="474"/>
        <end position="498"/>
    </location>
</feature>
<dbReference type="KEGG" id="tav:G4V39_00520"/>
<proteinExistence type="inferred from homology"/>
<evidence type="ECO:0000313" key="10">
    <source>
        <dbReference type="EMBL" id="QIJ70842.1"/>
    </source>
</evidence>
<dbReference type="Gene3D" id="3.30.70.2170">
    <property type="match status" value="1"/>
</dbReference>
<dbReference type="PANTHER" id="PTHR11629:SF63">
    <property type="entry name" value="V-TYPE PROTON ATPASE SUBUNIT A"/>
    <property type="match status" value="1"/>
</dbReference>
<evidence type="ECO:0000256" key="4">
    <source>
        <dbReference type="ARBA" id="ARBA00022692"/>
    </source>
</evidence>
<feature type="coiled-coil region" evidence="8">
    <location>
        <begin position="224"/>
        <end position="251"/>
    </location>
</feature>
<dbReference type="GO" id="GO:0007035">
    <property type="term" value="P:vacuolar acidification"/>
    <property type="evidence" value="ECO:0007669"/>
    <property type="project" value="TreeGrafter"/>
</dbReference>
<evidence type="ECO:0000256" key="7">
    <source>
        <dbReference type="ARBA" id="ARBA00023136"/>
    </source>
</evidence>
<keyword evidence="11" id="KW-1185">Reference proteome</keyword>
<dbReference type="GO" id="GO:0051117">
    <property type="term" value="F:ATPase binding"/>
    <property type="evidence" value="ECO:0007669"/>
    <property type="project" value="TreeGrafter"/>
</dbReference>
<evidence type="ECO:0000313" key="11">
    <source>
        <dbReference type="Proteomes" id="UP000502179"/>
    </source>
</evidence>
<evidence type="ECO:0000256" key="3">
    <source>
        <dbReference type="ARBA" id="ARBA00022448"/>
    </source>
</evidence>
<dbReference type="GO" id="GO:0033179">
    <property type="term" value="C:proton-transporting V-type ATPase, V0 domain"/>
    <property type="evidence" value="ECO:0007669"/>
    <property type="project" value="InterPro"/>
</dbReference>
<dbReference type="Proteomes" id="UP000502179">
    <property type="component" value="Chromosome"/>
</dbReference>
<organism evidence="10 11">
    <name type="scientific">Thermosulfuriphilus ammonigenes</name>
    <dbReference type="NCBI Taxonomy" id="1936021"/>
    <lineage>
        <taxon>Bacteria</taxon>
        <taxon>Pseudomonadati</taxon>
        <taxon>Thermodesulfobacteriota</taxon>
        <taxon>Thermodesulfobacteria</taxon>
        <taxon>Thermodesulfobacteriales</taxon>
        <taxon>Thermodesulfobacteriaceae</taxon>
        <taxon>Thermosulfuriphilus</taxon>
    </lineage>
</organism>
<dbReference type="PANTHER" id="PTHR11629">
    <property type="entry name" value="VACUOLAR PROTON ATPASES"/>
    <property type="match status" value="1"/>
</dbReference>
<protein>
    <submittedName>
        <fullName evidence="10">Uncharacterized protein</fullName>
    </submittedName>
</protein>
<feature type="transmembrane region" description="Helical" evidence="9">
    <location>
        <begin position="404"/>
        <end position="423"/>
    </location>
</feature>
<feature type="transmembrane region" description="Helical" evidence="9">
    <location>
        <begin position="570"/>
        <end position="591"/>
    </location>
</feature>
<evidence type="ECO:0000256" key="1">
    <source>
        <dbReference type="ARBA" id="ARBA00004141"/>
    </source>
</evidence>
<accession>A0A6G7PT67</accession>
<dbReference type="Gene3D" id="3.30.70.2750">
    <property type="match status" value="1"/>
</dbReference>
<keyword evidence="6" id="KW-0406">Ion transport</keyword>
<gene>
    <name evidence="10" type="ORF">G4V39_00520</name>
</gene>
<keyword evidence="7 9" id="KW-0472">Membrane</keyword>
<keyword evidence="3" id="KW-0813">Transport</keyword>
<dbReference type="AlphaFoldDB" id="A0A6G7PT67"/>
<comment type="similarity">
    <text evidence="2">Belongs to the V-ATPase 116 kDa subunit family.</text>
</comment>